<organism evidence="2 3">
    <name type="scientific">Daphnia magna</name>
    <dbReference type="NCBI Taxonomy" id="35525"/>
    <lineage>
        <taxon>Eukaryota</taxon>
        <taxon>Metazoa</taxon>
        <taxon>Ecdysozoa</taxon>
        <taxon>Arthropoda</taxon>
        <taxon>Crustacea</taxon>
        <taxon>Branchiopoda</taxon>
        <taxon>Diplostraca</taxon>
        <taxon>Cladocera</taxon>
        <taxon>Anomopoda</taxon>
        <taxon>Daphniidae</taxon>
        <taxon>Daphnia</taxon>
    </lineage>
</organism>
<dbReference type="Proteomes" id="UP000076858">
    <property type="component" value="Unassembled WGS sequence"/>
</dbReference>
<evidence type="ECO:0000313" key="2">
    <source>
        <dbReference type="EMBL" id="KZR96593.1"/>
    </source>
</evidence>
<dbReference type="AlphaFoldDB" id="A0A164EAC8"/>
<sequence>CYGLTRNRTNELRRTLLKELFNNVFTARGSQTDHRQSSLLNHSQRTTATHPRRLPSAESVCKKRAREKKGGRPIWRYNNQA</sequence>
<gene>
    <name evidence="2" type="ORF">APZ42_008983</name>
</gene>
<comment type="caution">
    <text evidence="2">The sequence shown here is derived from an EMBL/GenBank/DDBJ whole genome shotgun (WGS) entry which is preliminary data.</text>
</comment>
<evidence type="ECO:0000256" key="1">
    <source>
        <dbReference type="SAM" id="MobiDB-lite"/>
    </source>
</evidence>
<evidence type="ECO:0000313" key="3">
    <source>
        <dbReference type="Proteomes" id="UP000076858"/>
    </source>
</evidence>
<name>A0A164EAC8_9CRUS</name>
<feature type="non-terminal residue" evidence="2">
    <location>
        <position position="1"/>
    </location>
</feature>
<accession>A0A164EAC8</accession>
<proteinExistence type="predicted"/>
<protein>
    <submittedName>
        <fullName evidence="2">Uncharacterized protein</fullName>
    </submittedName>
</protein>
<reference evidence="2 3" key="1">
    <citation type="submission" date="2016-03" db="EMBL/GenBank/DDBJ databases">
        <title>EvidentialGene: Evidence-directed Construction of Genes on Genomes.</title>
        <authorList>
            <person name="Gilbert D.G."/>
            <person name="Choi J.-H."/>
            <person name="Mockaitis K."/>
            <person name="Colbourne J."/>
            <person name="Pfrender M."/>
        </authorList>
    </citation>
    <scope>NUCLEOTIDE SEQUENCE [LARGE SCALE GENOMIC DNA]</scope>
    <source>
        <strain evidence="2 3">Xinb3</strain>
        <tissue evidence="2">Complete organism</tissue>
    </source>
</reference>
<dbReference type="EMBL" id="LRGB01024378">
    <property type="protein sequence ID" value="KZR96593.1"/>
    <property type="molecule type" value="Genomic_DNA"/>
</dbReference>
<feature type="region of interest" description="Disordered" evidence="1">
    <location>
        <begin position="28"/>
        <end position="81"/>
    </location>
</feature>
<feature type="compositionally biased region" description="Basic residues" evidence="1">
    <location>
        <begin position="62"/>
        <end position="71"/>
    </location>
</feature>
<feature type="compositionally biased region" description="Polar residues" evidence="1">
    <location>
        <begin position="37"/>
        <end position="49"/>
    </location>
</feature>
<keyword evidence="3" id="KW-1185">Reference proteome</keyword>